<dbReference type="Proteomes" id="UP000307968">
    <property type="component" value="Chromosome"/>
</dbReference>
<evidence type="ECO:0000313" key="4">
    <source>
        <dbReference type="Proteomes" id="UP000307968"/>
    </source>
</evidence>
<accession>A0A3S4G169</accession>
<reference evidence="1 3" key="1">
    <citation type="submission" date="2018-12" db="EMBL/GenBank/DDBJ databases">
        <authorList>
            <consortium name="Pathogen Informatics"/>
        </authorList>
    </citation>
    <scope>NUCLEOTIDE SEQUENCE [LARGE SCALE GENOMIC DNA]</scope>
    <source>
        <strain evidence="2 4">NCTC12971</strain>
        <strain evidence="1 3">NCTC9419</strain>
    </source>
</reference>
<proteinExistence type="predicted"/>
<gene>
    <name evidence="2" type="ORF">NCTC12971_02132</name>
    <name evidence="1" type="ORF">NCTC9419_04669</name>
</gene>
<dbReference type="AlphaFoldDB" id="A0A3S4G169"/>
<organism evidence="1 3">
    <name type="scientific">Serratia rubidaea</name>
    <name type="common">Serratia marinorubra</name>
    <dbReference type="NCBI Taxonomy" id="61652"/>
    <lineage>
        <taxon>Bacteria</taxon>
        <taxon>Pseudomonadati</taxon>
        <taxon>Pseudomonadota</taxon>
        <taxon>Gammaproteobacteria</taxon>
        <taxon>Enterobacterales</taxon>
        <taxon>Yersiniaceae</taxon>
        <taxon>Serratia</taxon>
    </lineage>
</organism>
<dbReference type="EMBL" id="LR134155">
    <property type="protein sequence ID" value="VEA73050.1"/>
    <property type="molecule type" value="Genomic_DNA"/>
</dbReference>
<dbReference type="EMBL" id="LR590463">
    <property type="protein sequence ID" value="VTP61618.1"/>
    <property type="molecule type" value="Genomic_DNA"/>
</dbReference>
<protein>
    <submittedName>
        <fullName evidence="1">Uncharacterized protein</fullName>
    </submittedName>
</protein>
<dbReference type="RefSeq" id="WP_225365475.1">
    <property type="nucleotide sequence ID" value="NZ_CAMIPJ010000005.1"/>
</dbReference>
<name>A0A3S4G169_SERRU</name>
<dbReference type="Proteomes" id="UP000271603">
    <property type="component" value="Chromosome"/>
</dbReference>
<evidence type="ECO:0000313" key="3">
    <source>
        <dbReference type="Proteomes" id="UP000271603"/>
    </source>
</evidence>
<evidence type="ECO:0000313" key="2">
    <source>
        <dbReference type="EMBL" id="VTP61618.1"/>
    </source>
</evidence>
<dbReference type="GeneID" id="61765271"/>
<sequence length="112" mass="13345">MIIPALFLNGCVQWERNDASNTLWQAEYAKCKERAYQRFPPDVVKDVEVEYGDQYVPCKKNKKTCPDGHRYESRPTLRTLHSDNNKDARNAIIKSCMYEKGWYEKVYYWPRS</sequence>
<evidence type="ECO:0000313" key="1">
    <source>
        <dbReference type="EMBL" id="VEA73050.1"/>
    </source>
</evidence>